<evidence type="ECO:0000313" key="2">
    <source>
        <dbReference type="EMBL" id="MBM7643796.1"/>
    </source>
</evidence>
<dbReference type="EMBL" id="JAFBEH010000084">
    <property type="protein sequence ID" value="MBM7643796.1"/>
    <property type="molecule type" value="Genomic_DNA"/>
</dbReference>
<dbReference type="RefSeq" id="WP_205010628.1">
    <property type="nucleotide sequence ID" value="NZ_JAFBEH010000084.1"/>
</dbReference>
<sequence length="228" mass="26537">MFKRKIYLGISPRGTVYYDKKSKDAIIAKKSVLHSSEKQIKRSNIAYVLFILIILSTFIKFVPIKIAFSGKWTVETLYYLVLLWFIEAFVLIYVTHKALFDNITVSSCATRENFEGALVNNKYWDKFCVNGNVSWRNFIEIYIGRILITLCNPAIIFIFYKVNQAGNLIGTPINSSIFMLSLFGIIPGVTWIMWFENNPATWLHIVRKYQQGKLNVNFAEERKEKNVY</sequence>
<evidence type="ECO:0000256" key="1">
    <source>
        <dbReference type="SAM" id="Phobius"/>
    </source>
</evidence>
<keyword evidence="1" id="KW-0812">Transmembrane</keyword>
<reference evidence="2 3" key="1">
    <citation type="submission" date="2021-01" db="EMBL/GenBank/DDBJ databases">
        <title>Genomic Encyclopedia of Type Strains, Phase IV (KMG-IV): sequencing the most valuable type-strain genomes for metagenomic binning, comparative biology and taxonomic classification.</title>
        <authorList>
            <person name="Goeker M."/>
        </authorList>
    </citation>
    <scope>NUCLEOTIDE SEQUENCE [LARGE SCALE GENOMIC DNA]</scope>
    <source>
        <strain evidence="2 3">DSM 27382</strain>
    </source>
</reference>
<protein>
    <submittedName>
        <fullName evidence="2">Uncharacterized protein</fullName>
    </submittedName>
</protein>
<keyword evidence="3" id="KW-1185">Reference proteome</keyword>
<feature type="transmembrane region" description="Helical" evidence="1">
    <location>
        <begin position="172"/>
        <end position="195"/>
    </location>
</feature>
<organism evidence="2 3">
    <name type="scientific">Streptococcus loxodontisalivarius</name>
    <dbReference type="NCBI Taxonomy" id="1349415"/>
    <lineage>
        <taxon>Bacteria</taxon>
        <taxon>Bacillati</taxon>
        <taxon>Bacillota</taxon>
        <taxon>Bacilli</taxon>
        <taxon>Lactobacillales</taxon>
        <taxon>Streptococcaceae</taxon>
        <taxon>Streptococcus</taxon>
    </lineage>
</organism>
<keyword evidence="1" id="KW-0472">Membrane</keyword>
<evidence type="ECO:0000313" key="3">
    <source>
        <dbReference type="Proteomes" id="UP000697472"/>
    </source>
</evidence>
<feature type="transmembrane region" description="Helical" evidence="1">
    <location>
        <begin position="45"/>
        <end position="64"/>
    </location>
</feature>
<gene>
    <name evidence="2" type="ORF">JOC28_002128</name>
</gene>
<comment type="caution">
    <text evidence="2">The sequence shown here is derived from an EMBL/GenBank/DDBJ whole genome shotgun (WGS) entry which is preliminary data.</text>
</comment>
<dbReference type="Proteomes" id="UP000697472">
    <property type="component" value="Unassembled WGS sequence"/>
</dbReference>
<name>A0ABS2PV38_9STRE</name>
<feature type="transmembrane region" description="Helical" evidence="1">
    <location>
        <begin position="142"/>
        <end position="160"/>
    </location>
</feature>
<proteinExistence type="predicted"/>
<keyword evidence="1" id="KW-1133">Transmembrane helix</keyword>
<feature type="transmembrane region" description="Helical" evidence="1">
    <location>
        <begin position="76"/>
        <end position="94"/>
    </location>
</feature>
<accession>A0ABS2PV38</accession>